<sequence>MPPVPSIPLADDRTIAAADPSIGNLVKDATTHLSTLVRAEVELAKTEVAREVKKGIKGSVFAILALVILLYSSFFLFFALAELLADIGLWRSAAFGIVFFLMLLMAGFFAFIGYRKFRTVRAPKRTIDSVKETAATLRQRGSDEPRD</sequence>
<evidence type="ECO:0000313" key="2">
    <source>
        <dbReference type="EMBL" id="GGS17191.1"/>
    </source>
</evidence>
<reference evidence="2" key="1">
    <citation type="journal article" date="2014" name="Int. J. Syst. Evol. Microbiol.">
        <title>Complete genome sequence of Corynebacterium casei LMG S-19264T (=DSM 44701T), isolated from a smear-ripened cheese.</title>
        <authorList>
            <consortium name="US DOE Joint Genome Institute (JGI-PGF)"/>
            <person name="Walter F."/>
            <person name="Albersmeier A."/>
            <person name="Kalinowski J."/>
            <person name="Ruckert C."/>
        </authorList>
    </citation>
    <scope>NUCLEOTIDE SEQUENCE</scope>
    <source>
        <strain evidence="2">JCM 3276</strain>
    </source>
</reference>
<dbReference type="Pfam" id="PF07332">
    <property type="entry name" value="Phage_holin_3_6"/>
    <property type="match status" value="1"/>
</dbReference>
<accession>A0A918L810</accession>
<keyword evidence="1" id="KW-0472">Membrane</keyword>
<proteinExistence type="predicted"/>
<dbReference type="EMBL" id="BMRB01000001">
    <property type="protein sequence ID" value="GGS17191.1"/>
    <property type="molecule type" value="Genomic_DNA"/>
</dbReference>
<feature type="transmembrane region" description="Helical" evidence="1">
    <location>
        <begin position="60"/>
        <end position="81"/>
    </location>
</feature>
<comment type="caution">
    <text evidence="2">The sequence shown here is derived from an EMBL/GenBank/DDBJ whole genome shotgun (WGS) entry which is preliminary data.</text>
</comment>
<evidence type="ECO:0000256" key="1">
    <source>
        <dbReference type="SAM" id="Phobius"/>
    </source>
</evidence>
<reference evidence="2" key="2">
    <citation type="submission" date="2020-09" db="EMBL/GenBank/DDBJ databases">
        <authorList>
            <person name="Sun Q."/>
            <person name="Ohkuma M."/>
        </authorList>
    </citation>
    <scope>NUCLEOTIDE SEQUENCE</scope>
    <source>
        <strain evidence="2">JCM 3276</strain>
    </source>
</reference>
<keyword evidence="3" id="KW-1185">Reference proteome</keyword>
<feature type="transmembrane region" description="Helical" evidence="1">
    <location>
        <begin position="93"/>
        <end position="114"/>
    </location>
</feature>
<name>A0A918L810_9PSEU</name>
<dbReference type="InterPro" id="IPR009937">
    <property type="entry name" value="Phage_holin_3_6"/>
</dbReference>
<protein>
    <submittedName>
        <fullName evidence="2">Membrane protein</fullName>
    </submittedName>
</protein>
<keyword evidence="1" id="KW-1133">Transmembrane helix</keyword>
<evidence type="ECO:0000313" key="3">
    <source>
        <dbReference type="Proteomes" id="UP000660680"/>
    </source>
</evidence>
<organism evidence="2 3">
    <name type="scientific">Actinokineospora fastidiosa</name>
    <dbReference type="NCBI Taxonomy" id="1816"/>
    <lineage>
        <taxon>Bacteria</taxon>
        <taxon>Bacillati</taxon>
        <taxon>Actinomycetota</taxon>
        <taxon>Actinomycetes</taxon>
        <taxon>Pseudonocardiales</taxon>
        <taxon>Pseudonocardiaceae</taxon>
        <taxon>Actinokineospora</taxon>
    </lineage>
</organism>
<keyword evidence="1" id="KW-0812">Transmembrane</keyword>
<gene>
    <name evidence="2" type="ORF">GCM10010171_06860</name>
</gene>
<dbReference type="AlphaFoldDB" id="A0A918L810"/>
<dbReference type="Proteomes" id="UP000660680">
    <property type="component" value="Unassembled WGS sequence"/>
</dbReference>